<dbReference type="PATRIC" id="fig|85874.4.peg.67"/>
<accession>A0A124FK97</accession>
<evidence type="ECO:0000256" key="1">
    <source>
        <dbReference type="ARBA" id="ARBA00022603"/>
    </source>
</evidence>
<dbReference type="InterPro" id="IPR019410">
    <property type="entry name" value="Methyltransf_16"/>
</dbReference>
<dbReference type="InterPro" id="IPR029063">
    <property type="entry name" value="SAM-dependent_MTases_sf"/>
</dbReference>
<keyword evidence="2 5" id="KW-0808">Transferase</keyword>
<dbReference type="GO" id="GO:0008168">
    <property type="term" value="F:methyltransferase activity"/>
    <property type="evidence" value="ECO:0007669"/>
    <property type="project" value="UniProtKB-KW"/>
</dbReference>
<sequence length="217" mass="24371">MITTREMLFALPGLELSLEIVANVEELVTDPEDDDQIPYWAELWPAARGLARYIWERIDFQGGTVLELGAGLGLPGLVAACKGGRVTFTDYKPESLEIIARNAARNGIKNFSCLLADWRDFRAEQCFDWIIGSDVLYNPALNPYVTGVLQSSLKPGGQLIFAHPSRPVTLEYLKGLIASWGLREERHSIRVLVGEPGVPEFHLSVDIHHLYQEKRQR</sequence>
<evidence type="ECO:0000313" key="5">
    <source>
        <dbReference type="EMBL" id="KUK36566.1"/>
    </source>
</evidence>
<dbReference type="PANTHER" id="PTHR14614">
    <property type="entry name" value="HEPATOCELLULAR CARCINOMA-ASSOCIATED ANTIGEN"/>
    <property type="match status" value="1"/>
</dbReference>
<organism evidence="5 6">
    <name type="scientific">Thermacetogenium phaeum</name>
    <dbReference type="NCBI Taxonomy" id="85874"/>
    <lineage>
        <taxon>Bacteria</taxon>
        <taxon>Bacillati</taxon>
        <taxon>Bacillota</taxon>
        <taxon>Clostridia</taxon>
        <taxon>Thermoanaerobacterales</taxon>
        <taxon>Thermoanaerobacteraceae</taxon>
        <taxon>Thermacetogenium</taxon>
    </lineage>
</organism>
<dbReference type="Pfam" id="PF10294">
    <property type="entry name" value="Methyltransf_16"/>
    <property type="match status" value="1"/>
</dbReference>
<protein>
    <submittedName>
        <fullName evidence="5">Ribosomal RNA small subunit methyltransferase</fullName>
    </submittedName>
</protein>
<dbReference type="EMBL" id="LGFO01000073">
    <property type="protein sequence ID" value="KUK36566.1"/>
    <property type="molecule type" value="Genomic_DNA"/>
</dbReference>
<evidence type="ECO:0000256" key="2">
    <source>
        <dbReference type="ARBA" id="ARBA00022679"/>
    </source>
</evidence>
<evidence type="ECO:0000313" key="6">
    <source>
        <dbReference type="Proteomes" id="UP000053326"/>
    </source>
</evidence>
<name>A0A124FK97_9THEO</name>
<dbReference type="GO" id="GO:0032259">
    <property type="term" value="P:methylation"/>
    <property type="evidence" value="ECO:0007669"/>
    <property type="project" value="UniProtKB-KW"/>
</dbReference>
<dbReference type="SUPFAM" id="SSF53335">
    <property type="entry name" value="S-adenosyl-L-methionine-dependent methyltransferases"/>
    <property type="match status" value="1"/>
</dbReference>
<keyword evidence="1 5" id="KW-0489">Methyltransferase</keyword>
<evidence type="ECO:0000256" key="4">
    <source>
        <dbReference type="ARBA" id="ARBA00043988"/>
    </source>
</evidence>
<dbReference type="Gene3D" id="3.40.50.150">
    <property type="entry name" value="Vaccinia Virus protein VP39"/>
    <property type="match status" value="1"/>
</dbReference>
<comment type="caution">
    <text evidence="5">The sequence shown here is derived from an EMBL/GenBank/DDBJ whole genome shotgun (WGS) entry which is preliminary data.</text>
</comment>
<proteinExistence type="inferred from homology"/>
<gene>
    <name evidence="5" type="ORF">XD66_0724</name>
</gene>
<dbReference type="AlphaFoldDB" id="A0A124FK97"/>
<dbReference type="Proteomes" id="UP000053326">
    <property type="component" value="Unassembled WGS sequence"/>
</dbReference>
<dbReference type="PANTHER" id="PTHR14614:SF164">
    <property type="entry name" value="HISTONE-ARGININE METHYLTRANSFERASE METTL23"/>
    <property type="match status" value="1"/>
</dbReference>
<evidence type="ECO:0000256" key="3">
    <source>
        <dbReference type="ARBA" id="ARBA00022691"/>
    </source>
</evidence>
<keyword evidence="3" id="KW-0949">S-adenosyl-L-methionine</keyword>
<reference evidence="6" key="1">
    <citation type="journal article" date="2015" name="MBio">
        <title>Genome-Resolved Metagenomic Analysis Reveals Roles for Candidate Phyla and Other Microbial Community Members in Biogeochemical Transformations in Oil Reservoirs.</title>
        <authorList>
            <person name="Hu P."/>
            <person name="Tom L."/>
            <person name="Singh A."/>
            <person name="Thomas B.C."/>
            <person name="Baker B.J."/>
            <person name="Piceno Y.M."/>
            <person name="Andersen G.L."/>
            <person name="Banfield J.F."/>
        </authorList>
    </citation>
    <scope>NUCLEOTIDE SEQUENCE [LARGE SCALE GENOMIC DNA]</scope>
</reference>
<comment type="similarity">
    <text evidence="4">Belongs to the methyltransferase superfamily. METTL23 family.</text>
</comment>